<dbReference type="EMBL" id="CYRY02044941">
    <property type="protein sequence ID" value="VCX40164.1"/>
    <property type="molecule type" value="Genomic_DNA"/>
</dbReference>
<proteinExistence type="predicted"/>
<feature type="signal peptide" evidence="2">
    <location>
        <begin position="1"/>
        <end position="23"/>
    </location>
</feature>
<evidence type="ECO:0000313" key="4">
    <source>
        <dbReference type="Proteomes" id="UP000269945"/>
    </source>
</evidence>
<feature type="region of interest" description="Disordered" evidence="1">
    <location>
        <begin position="42"/>
        <end position="86"/>
    </location>
</feature>
<reference evidence="3 4" key="1">
    <citation type="submission" date="2018-10" db="EMBL/GenBank/DDBJ databases">
        <authorList>
            <person name="Ekblom R."/>
            <person name="Jareborg N."/>
        </authorList>
    </citation>
    <scope>NUCLEOTIDE SEQUENCE [LARGE SCALE GENOMIC DNA]</scope>
    <source>
        <tissue evidence="3">Muscle</tissue>
    </source>
</reference>
<evidence type="ECO:0000256" key="1">
    <source>
        <dbReference type="SAM" id="MobiDB-lite"/>
    </source>
</evidence>
<dbReference type="AlphaFoldDB" id="A0A9X9MA14"/>
<evidence type="ECO:0000313" key="3">
    <source>
        <dbReference type="EMBL" id="VCX40164.1"/>
    </source>
</evidence>
<comment type="caution">
    <text evidence="3">The sequence shown here is derived from an EMBL/GenBank/DDBJ whole genome shotgun (WGS) entry which is preliminary data.</text>
</comment>
<dbReference type="Proteomes" id="UP000269945">
    <property type="component" value="Unassembled WGS sequence"/>
</dbReference>
<keyword evidence="4" id="KW-1185">Reference proteome</keyword>
<accession>A0A9X9MA14</accession>
<organism evidence="3 4">
    <name type="scientific">Gulo gulo</name>
    <name type="common">Wolverine</name>
    <name type="synonym">Gluton</name>
    <dbReference type="NCBI Taxonomy" id="48420"/>
    <lineage>
        <taxon>Eukaryota</taxon>
        <taxon>Metazoa</taxon>
        <taxon>Chordata</taxon>
        <taxon>Craniata</taxon>
        <taxon>Vertebrata</taxon>
        <taxon>Euteleostomi</taxon>
        <taxon>Mammalia</taxon>
        <taxon>Eutheria</taxon>
        <taxon>Laurasiatheria</taxon>
        <taxon>Carnivora</taxon>
        <taxon>Caniformia</taxon>
        <taxon>Musteloidea</taxon>
        <taxon>Mustelidae</taxon>
        <taxon>Guloninae</taxon>
        <taxon>Gulo</taxon>
    </lineage>
</organism>
<gene>
    <name evidence="3" type="ORF">BN2614_LOCUS4</name>
</gene>
<name>A0A9X9MA14_GULGU</name>
<feature type="chain" id="PRO_5040765102" evidence="2">
    <location>
        <begin position="24"/>
        <end position="120"/>
    </location>
</feature>
<sequence length="120" mass="12440">MWPFPSAPCLGILRTSCAVLCHATDDCRGSTSLSTMLDILKEEGGGPGRGRPESGAVPLASTKTGSRPPLAPDVGPATRNIGCPAITPGKTARGKYTVIENTSPAVTRSVSQNLTPTWHL</sequence>
<evidence type="ECO:0000256" key="2">
    <source>
        <dbReference type="SAM" id="SignalP"/>
    </source>
</evidence>
<keyword evidence="2" id="KW-0732">Signal</keyword>
<protein>
    <submittedName>
        <fullName evidence="3">Uncharacterized protein</fullName>
    </submittedName>
</protein>